<feature type="domain" description="Fibronectin type-III" evidence="1">
    <location>
        <begin position="781"/>
        <end position="878"/>
    </location>
</feature>
<evidence type="ECO:0000313" key="3">
    <source>
        <dbReference type="Proteomes" id="UP001596002"/>
    </source>
</evidence>
<dbReference type="EMBL" id="JBHSHC010000112">
    <property type="protein sequence ID" value="MFC4768746.1"/>
    <property type="molecule type" value="Genomic_DNA"/>
</dbReference>
<dbReference type="InterPro" id="IPR013783">
    <property type="entry name" value="Ig-like_fold"/>
</dbReference>
<organism evidence="2 3">
    <name type="scientific">Effusibacillus consociatus</name>
    <dbReference type="NCBI Taxonomy" id="1117041"/>
    <lineage>
        <taxon>Bacteria</taxon>
        <taxon>Bacillati</taxon>
        <taxon>Bacillota</taxon>
        <taxon>Bacilli</taxon>
        <taxon>Bacillales</taxon>
        <taxon>Alicyclobacillaceae</taxon>
        <taxon>Effusibacillus</taxon>
    </lineage>
</organism>
<protein>
    <recommendedName>
        <fullName evidence="1">Fibronectin type-III domain-containing protein</fullName>
    </recommendedName>
</protein>
<dbReference type="RefSeq" id="WP_380026691.1">
    <property type="nucleotide sequence ID" value="NZ_JBHSHC010000112.1"/>
</dbReference>
<gene>
    <name evidence="2" type="ORF">ACFO8Q_15480</name>
</gene>
<keyword evidence="3" id="KW-1185">Reference proteome</keyword>
<proteinExistence type="predicted"/>
<dbReference type="SUPFAM" id="SSF49265">
    <property type="entry name" value="Fibronectin type III"/>
    <property type="match status" value="1"/>
</dbReference>
<evidence type="ECO:0000259" key="1">
    <source>
        <dbReference type="PROSITE" id="PS50853"/>
    </source>
</evidence>
<evidence type="ECO:0000313" key="2">
    <source>
        <dbReference type="EMBL" id="MFC4768746.1"/>
    </source>
</evidence>
<accession>A0ABV9Q2N4</accession>
<comment type="caution">
    <text evidence="2">The sequence shown here is derived from an EMBL/GenBank/DDBJ whole genome shotgun (WGS) entry which is preliminary data.</text>
</comment>
<dbReference type="PROSITE" id="PS50853">
    <property type="entry name" value="FN3"/>
    <property type="match status" value="1"/>
</dbReference>
<reference evidence="3" key="1">
    <citation type="journal article" date="2019" name="Int. J. Syst. Evol. Microbiol.">
        <title>The Global Catalogue of Microorganisms (GCM) 10K type strain sequencing project: providing services to taxonomists for standard genome sequencing and annotation.</title>
        <authorList>
            <consortium name="The Broad Institute Genomics Platform"/>
            <consortium name="The Broad Institute Genome Sequencing Center for Infectious Disease"/>
            <person name="Wu L."/>
            <person name="Ma J."/>
        </authorList>
    </citation>
    <scope>NUCLEOTIDE SEQUENCE [LARGE SCALE GENOMIC DNA]</scope>
    <source>
        <strain evidence="3">WYCCWR 12678</strain>
    </source>
</reference>
<dbReference type="InterPro" id="IPR003961">
    <property type="entry name" value="FN3_dom"/>
</dbReference>
<name>A0ABV9Q2N4_9BACL</name>
<sequence length="1094" mass="119711">MPTNQTIIGEALNKRTKNSKHYLLVDGSYQAVIYSGDIHYEDEAGNLHNINTDLFDEADFDQIEDPVYKGKVQEFREKKAKVRDLKKKNSLDRALMDFHALKVPFSASIPRNFRKGYTIGKGPDKLTFKPVGTSPSQGYREPDKTNCVVYQDPWNDTDVCLEITDRGIKETLHLKTNKAPTKFTFEVVGNLADDLTAGMLKLQPAWLEDANGTRRDVSQVIRRENEKTYIDMVADVTGLTYPIMIDPTVTIGSVGTGVGKDSYLNDYDASTTNHGSDTQLLLGTSANTSGVTTVYYSFDLSSITGPASSAYADIYRFSQTSVSFTIYHYVVNSDWTESTLSNGNKPTMTYLNTNTAIFGTGGGKVRFNGLEGYVNKWWGQASNGGFALRVGTVTGESQSVYFASKEYSTSSTYYPTLTVVYNPAPTAPTVTAPNGGETWNASHTITWNGATDQSSPEVDLGYTLAQSTYNGLSSTVTKIWQVFTVPSDSTYLDSVEWKLNGYTSPDQYRVSIYNVDANDNVTTEVWGINQSHAQTGTPPPLSVGISLTAGAKYALSFGYISPYNSISLSQADKTGSTVRYYNGSYGSIVNSTLRARLNFATKSPSQLQYQIQYSGDNGATWSDIVALTAAGATSYTYDFTSKPQTSTALIRIRAYDGSAYGAWDQSNGVFSIIHNTAPTAPTNLAPANGTPVDRALVQRLSWQHNDPNAPDPQSKFDLQWRLQATPANPWNTVTQVTTNQYWDAPANTFPRGTIEWQVRTYDQAGLSGPYSAQQTFFAGDKPANPTITDPANNGTVAIARPTVQWSSSGQTNYQLQIKQGSTVVWDSGYVVSTNKAVTVGTDLSNNTTYTANLRIKNADGLWSDYVTNTFTVSFTPPATPTITATAQTGYIAIAITNPTPTGAQPTVSGNDVYRRKVGDTAWTRIKTGVANNGTYNDYAVASGVTYEYYVRAQGSNTTYTDSTTASSSITLTGVWLHDVADPVGTLYNFQWDGDGRSSTWKPEGGLMKYDGRDLPVAEFGTMTEQSATVQLDLRKEDSDYAKLQTLIFGLGTLCYRDGNGRKIFGVVFELPENDQMWGRKTTIRVDAIDHEEAV</sequence>
<dbReference type="Proteomes" id="UP001596002">
    <property type="component" value="Unassembled WGS sequence"/>
</dbReference>
<dbReference type="InterPro" id="IPR036116">
    <property type="entry name" value="FN3_sf"/>
</dbReference>
<dbReference type="Gene3D" id="2.60.40.10">
    <property type="entry name" value="Immunoglobulins"/>
    <property type="match status" value="3"/>
</dbReference>